<dbReference type="InterPro" id="IPR001375">
    <property type="entry name" value="Peptidase_S9_cat"/>
</dbReference>
<sequence>MYTKHCKTGYVGAFVACILASVHATLPAQGRKFAVTDSIEMQRFTDPYPDLSRNVTKFSPDGKSFFVVTTRGLVDKNLLQSTIWLFDVKAEQAFLAGDARSPAPAPTVLVTRSGANDSEQQDLQAAILSPRWSADGRSLLFLGRNGDATWRLYRLDLKNKRLQQLSTDNQNVITYQEKGQIVAYAVSVPWQAIPFPRVVVGTGQSLHSLMFPDKRPSYPNQNELWLYAHGNVHPVMDPLSQETVRLNTHYGDTILSVDPDGRYAIVAMAVSAVPEAWTNYEPGSTTGRIMVWPPERLKQAYGTDIPESFLLVDLKTGRTSRLLDAPLGRDANWVGPTKILWSKDGEHVLLCNVFLPIIGIPDQERTGRKQQPTVVRFDLHDHTWTRVAGYTHSSFSDSKKWQVQDVHWGRSTDEVSVTYTELGPPAESFHFIDGRWALTEDSSRSPGANEAPVFPLSVTLKESLVSAPAVYASISGSTDTRLLWNPNPQFGEIAFGEAAIYNWKDRYGRDVKGVLIKPPHFDPKQRYPLVIEPRAYSQNLFIVDGTYPTAVAAQAMAADGLMILQAGEPGLPPKDAFREGTSAALAGYEAVIAKLASEGLIDPRRVGIIGFSRTCDNVMYALTQDPKLFAAATIANGYTYGPMGYFDNVDGSLYNGAMAQWAQHYGGNPFDDGQAAYLKENAIFNLRKVAAPLRVETHDPSIMLSDWESYAGLRSLGKPVDLIFMPYATHVVTMPVDVMESQQGDVDWFRFWLQGHEDSDPAKKPQYERWEHLRDLRDRASKSTSR</sequence>
<dbReference type="EMBL" id="CP002467">
    <property type="protein sequence ID" value="ADV84373.1"/>
    <property type="molecule type" value="Genomic_DNA"/>
</dbReference>
<dbReference type="AlphaFoldDB" id="E8UZN0"/>
<dbReference type="eggNOG" id="COG1506">
    <property type="taxonomic scope" value="Bacteria"/>
</dbReference>
<keyword evidence="1" id="KW-0732">Signal</keyword>
<dbReference type="InterPro" id="IPR011659">
    <property type="entry name" value="WD40"/>
</dbReference>
<dbReference type="KEGG" id="tsa:AciPR4_3620"/>
<dbReference type="GO" id="GO:0008236">
    <property type="term" value="F:serine-type peptidase activity"/>
    <property type="evidence" value="ECO:0007669"/>
    <property type="project" value="InterPro"/>
</dbReference>
<dbReference type="Pfam" id="PF07676">
    <property type="entry name" value="PD40"/>
    <property type="match status" value="1"/>
</dbReference>
<dbReference type="InterPro" id="IPR029058">
    <property type="entry name" value="AB_hydrolase_fold"/>
</dbReference>
<dbReference type="SUPFAM" id="SSF82171">
    <property type="entry name" value="DPP6 N-terminal domain-like"/>
    <property type="match status" value="1"/>
</dbReference>
<evidence type="ECO:0000259" key="2">
    <source>
        <dbReference type="Pfam" id="PF00326"/>
    </source>
</evidence>
<protein>
    <recommendedName>
        <fullName evidence="2">Peptidase S9 prolyl oligopeptidase catalytic domain-containing protein</fullName>
    </recommendedName>
</protein>
<feature type="domain" description="Peptidase S9 prolyl oligopeptidase catalytic" evidence="2">
    <location>
        <begin position="590"/>
        <end position="754"/>
    </location>
</feature>
<dbReference type="InterPro" id="IPR011042">
    <property type="entry name" value="6-blade_b-propeller_TolB-like"/>
</dbReference>
<gene>
    <name evidence="3" type="ordered locus">AciPR4_3620</name>
</gene>
<dbReference type="Gene3D" id="3.40.50.1820">
    <property type="entry name" value="alpha/beta hydrolase"/>
    <property type="match status" value="1"/>
</dbReference>
<name>E8UZN0_TERSS</name>
<evidence type="ECO:0000313" key="3">
    <source>
        <dbReference type="EMBL" id="ADV84373.1"/>
    </source>
</evidence>
<dbReference type="Proteomes" id="UP000006844">
    <property type="component" value="Chromosome"/>
</dbReference>
<organism evidence="3 4">
    <name type="scientific">Terriglobus saanensis (strain ATCC BAA-1853 / DSM 23119 / SP1PR4)</name>
    <dbReference type="NCBI Taxonomy" id="401053"/>
    <lineage>
        <taxon>Bacteria</taxon>
        <taxon>Pseudomonadati</taxon>
        <taxon>Acidobacteriota</taxon>
        <taxon>Terriglobia</taxon>
        <taxon>Terriglobales</taxon>
        <taxon>Acidobacteriaceae</taxon>
        <taxon>Terriglobus</taxon>
    </lineage>
</organism>
<dbReference type="STRING" id="401053.AciPR4_3620"/>
<keyword evidence="4" id="KW-1185">Reference proteome</keyword>
<evidence type="ECO:0000313" key="4">
    <source>
        <dbReference type="Proteomes" id="UP000006844"/>
    </source>
</evidence>
<accession>E8UZN0</accession>
<evidence type="ECO:0000256" key="1">
    <source>
        <dbReference type="SAM" id="SignalP"/>
    </source>
</evidence>
<proteinExistence type="predicted"/>
<dbReference type="SUPFAM" id="SSF53474">
    <property type="entry name" value="alpha/beta-Hydrolases"/>
    <property type="match status" value="1"/>
</dbReference>
<dbReference type="GO" id="GO:0006508">
    <property type="term" value="P:proteolysis"/>
    <property type="evidence" value="ECO:0007669"/>
    <property type="project" value="InterPro"/>
</dbReference>
<dbReference type="Pfam" id="PF00326">
    <property type="entry name" value="Peptidase_S9"/>
    <property type="match status" value="1"/>
</dbReference>
<feature type="signal peptide" evidence="1">
    <location>
        <begin position="1"/>
        <end position="24"/>
    </location>
</feature>
<dbReference type="RefSeq" id="WP_013570103.1">
    <property type="nucleotide sequence ID" value="NC_014963.1"/>
</dbReference>
<reference evidence="3 4" key="1">
    <citation type="journal article" date="2012" name="Stand. Genomic Sci.">
        <title>Complete genome sequence of Terriglobus saanensis type strain SP1PR4(T), an Acidobacteria from tundra soil.</title>
        <authorList>
            <person name="Rawat S.R."/>
            <person name="Mannisto M.K."/>
            <person name="Starovoytov V."/>
            <person name="Goodwin L."/>
            <person name="Nolan M."/>
            <person name="Hauser L."/>
            <person name="Land M."/>
            <person name="Davenport K.W."/>
            <person name="Woyke T."/>
            <person name="Haggblom M.M."/>
        </authorList>
    </citation>
    <scope>NUCLEOTIDE SEQUENCE</scope>
    <source>
        <strain evidence="4">ATCC BAA-1853 / DSM 23119 / SP1PR4</strain>
    </source>
</reference>
<dbReference type="Gene3D" id="2.120.10.30">
    <property type="entry name" value="TolB, C-terminal domain"/>
    <property type="match status" value="1"/>
</dbReference>
<dbReference type="HOGENOM" id="CLU_351852_0_0_0"/>
<feature type="chain" id="PRO_5003228827" description="Peptidase S9 prolyl oligopeptidase catalytic domain-containing protein" evidence="1">
    <location>
        <begin position="25"/>
        <end position="786"/>
    </location>
</feature>